<feature type="domain" description="Reverse transcriptase" evidence="1">
    <location>
        <begin position="385"/>
        <end position="467"/>
    </location>
</feature>
<evidence type="ECO:0000313" key="2">
    <source>
        <dbReference type="EMBL" id="GEU47764.1"/>
    </source>
</evidence>
<dbReference type="InterPro" id="IPR036691">
    <property type="entry name" value="Endo/exonu/phosph_ase_sf"/>
</dbReference>
<dbReference type="EMBL" id="BKCJ010002321">
    <property type="protein sequence ID" value="GEU47764.1"/>
    <property type="molecule type" value="Genomic_DNA"/>
</dbReference>
<proteinExistence type="predicted"/>
<dbReference type="SUPFAM" id="SSF56219">
    <property type="entry name" value="DNase I-like"/>
    <property type="match status" value="1"/>
</dbReference>
<comment type="caution">
    <text evidence="2">The sequence shown here is derived from an EMBL/GenBank/DDBJ whole genome shotgun (WGS) entry which is preliminary data.</text>
</comment>
<accession>A0A6L2KIQ7</accession>
<keyword evidence="2" id="KW-0548">Nucleotidyltransferase</keyword>
<dbReference type="PANTHER" id="PTHR46890">
    <property type="entry name" value="NON-LTR RETROLELEMENT REVERSE TRANSCRIPTASE-LIKE PROTEIN-RELATED"/>
    <property type="match status" value="1"/>
</dbReference>
<evidence type="ECO:0000259" key="1">
    <source>
        <dbReference type="Pfam" id="PF00078"/>
    </source>
</evidence>
<dbReference type="PANTHER" id="PTHR46890:SF50">
    <property type="entry name" value="RNA-DIRECTED DNA POLYMERASE, EUKARYOTA, REVERSE TRANSCRIPTASE ZINC-BINDING DOMAIN PROTEIN-RELATED"/>
    <property type="match status" value="1"/>
</dbReference>
<keyword evidence="2" id="KW-0808">Transferase</keyword>
<dbReference type="InterPro" id="IPR000477">
    <property type="entry name" value="RT_dom"/>
</dbReference>
<reference evidence="2" key="1">
    <citation type="journal article" date="2019" name="Sci. Rep.">
        <title>Draft genome of Tanacetum cinerariifolium, the natural source of mosquito coil.</title>
        <authorList>
            <person name="Yamashiro T."/>
            <person name="Shiraishi A."/>
            <person name="Satake H."/>
            <person name="Nakayama K."/>
        </authorList>
    </citation>
    <scope>NUCLEOTIDE SEQUENCE</scope>
</reference>
<dbReference type="InterPro" id="IPR052343">
    <property type="entry name" value="Retrotransposon-Effector_Assoc"/>
</dbReference>
<organism evidence="2">
    <name type="scientific">Tanacetum cinerariifolium</name>
    <name type="common">Dalmatian daisy</name>
    <name type="synonym">Chrysanthemum cinerariifolium</name>
    <dbReference type="NCBI Taxonomy" id="118510"/>
    <lineage>
        <taxon>Eukaryota</taxon>
        <taxon>Viridiplantae</taxon>
        <taxon>Streptophyta</taxon>
        <taxon>Embryophyta</taxon>
        <taxon>Tracheophyta</taxon>
        <taxon>Spermatophyta</taxon>
        <taxon>Magnoliopsida</taxon>
        <taxon>eudicotyledons</taxon>
        <taxon>Gunneridae</taxon>
        <taxon>Pentapetalae</taxon>
        <taxon>asterids</taxon>
        <taxon>campanulids</taxon>
        <taxon>Asterales</taxon>
        <taxon>Asteraceae</taxon>
        <taxon>Asteroideae</taxon>
        <taxon>Anthemideae</taxon>
        <taxon>Anthemidinae</taxon>
        <taxon>Tanacetum</taxon>
    </lineage>
</organism>
<keyword evidence="2" id="KW-0695">RNA-directed DNA polymerase</keyword>
<dbReference type="GO" id="GO:0003964">
    <property type="term" value="F:RNA-directed DNA polymerase activity"/>
    <property type="evidence" value="ECO:0007669"/>
    <property type="project" value="UniProtKB-KW"/>
</dbReference>
<dbReference type="AlphaFoldDB" id="A0A6L2KIQ7"/>
<protein>
    <submittedName>
        <fullName evidence="2">RNA-directed DNA polymerase, eukaryota</fullName>
    </submittedName>
</protein>
<gene>
    <name evidence="2" type="ORF">Tci_019742</name>
</gene>
<sequence length="470" mass="55724">MREAHYDYGPIPFKFFHYWFELDGFDKLVEQTWLEANVNDQDSYSKFMNKLKYLKEKIRIWTRRHKESLNSRKSILKAELADLDGVIDKGEGSDADGHRRREVVRLIQEAEKWEEITYYIGICSSRFKRKKMLWDYLLFVIGNWDDEVVIMGDFNEVRDISERFGSIFNKHGAEAFNYFIVNAGLVEVPLGDFNEVLDISEMFGSIFNKHGAKAFNSFIVNAGLVEVPLGEGSDDDGHRRREVVRLIQEVEKFDAMKVAQKAKIKWFIEGDENSKYYHDGIWMESPHLVKHEFFEHFKNRFEKPNKSCILLERNFVKRISLEQNDDLEREVSNEEIKRAVWDCGIDKAPEPDGFTFGFYRWYWDIIGNDVVDAFKWFFCMERSRKEVLANRLVTVLDDIVDEIQSAFVTDRPILDGPLILNEIVHWCKNKKKQSMIFKVDFKKAYDSVRWDFIDDILRRFGFGEKWLEPM</sequence>
<dbReference type="Pfam" id="PF00078">
    <property type="entry name" value="RVT_1"/>
    <property type="match status" value="1"/>
</dbReference>
<name>A0A6L2KIQ7_TANCI</name>